<feature type="domain" description="Phospholipid/glycerol acyltransferase" evidence="2">
    <location>
        <begin position="75"/>
        <end position="205"/>
    </location>
</feature>
<organism evidence="4 5">
    <name type="scientific">Blastochloris viridis</name>
    <name type="common">Rhodopseudomonas viridis</name>
    <dbReference type="NCBI Taxonomy" id="1079"/>
    <lineage>
        <taxon>Bacteria</taxon>
        <taxon>Pseudomonadati</taxon>
        <taxon>Pseudomonadota</taxon>
        <taxon>Alphaproteobacteria</taxon>
        <taxon>Hyphomicrobiales</taxon>
        <taxon>Blastochloridaceae</taxon>
        <taxon>Blastochloris</taxon>
    </lineage>
</organism>
<dbReference type="InterPro" id="IPR022742">
    <property type="entry name" value="Hydrolase_4"/>
</dbReference>
<dbReference type="Pfam" id="PF01553">
    <property type="entry name" value="Acyltransferase"/>
    <property type="match status" value="1"/>
</dbReference>
<dbReference type="InterPro" id="IPR051044">
    <property type="entry name" value="MAG_DAG_Lipase"/>
</dbReference>
<keyword evidence="4" id="KW-0378">Hydrolase</keyword>
<dbReference type="GO" id="GO:0016746">
    <property type="term" value="F:acyltransferase activity"/>
    <property type="evidence" value="ECO:0007669"/>
    <property type="project" value="InterPro"/>
</dbReference>
<accession>A0A6N4RDD5</accession>
<feature type="region of interest" description="Disordered" evidence="1">
    <location>
        <begin position="1"/>
        <end position="20"/>
    </location>
</feature>
<dbReference type="InterPro" id="IPR029058">
    <property type="entry name" value="AB_hydrolase_fold"/>
</dbReference>
<dbReference type="InterPro" id="IPR002123">
    <property type="entry name" value="Plipid/glycerol_acylTrfase"/>
</dbReference>
<dbReference type="SUPFAM" id="SSF53474">
    <property type="entry name" value="alpha/beta-Hydrolases"/>
    <property type="match status" value="1"/>
</dbReference>
<evidence type="ECO:0000313" key="4">
    <source>
        <dbReference type="EMBL" id="TKW62002.1"/>
    </source>
</evidence>
<feature type="domain" description="Serine aminopeptidase S33" evidence="3">
    <location>
        <begin position="574"/>
        <end position="790"/>
    </location>
</feature>
<dbReference type="GO" id="GO:0016787">
    <property type="term" value="F:hydrolase activity"/>
    <property type="evidence" value="ECO:0007669"/>
    <property type="project" value="UniProtKB-KW"/>
</dbReference>
<dbReference type="EMBL" id="VAFM01000001">
    <property type="protein sequence ID" value="TKW62002.1"/>
    <property type="molecule type" value="Genomic_DNA"/>
</dbReference>
<dbReference type="PANTHER" id="PTHR11614">
    <property type="entry name" value="PHOSPHOLIPASE-RELATED"/>
    <property type="match status" value="1"/>
</dbReference>
<sequence>MPRTTDPKLPRPAPKAAHEAPLLSAAEATATATTLDSPAGAPEFTLPEDMVLNDKVFGHYMHLVDMLSRRTGLQIHVDQRDNALQEGDIYLFNHFTRFETVIAPYILHRETHKLVRSVAYHGLFDVNDTMTRIIHRSGAVPTNLPRLLPFLAEEILRGRKIIIFPEGGLVKDKQVLDANGDLKMWSGVSEKVRKPHRGAAVLALMLDLAKRRIKALFDADDKVQITNWCNRLGLTPEQLLAAIEKPTLIVPGNITFYPMRTNPNLLLRGFERFAGTPGPNARDELTIEGNLLLRPTDMDIRFGSPIAALEDKKRLHTALMDHVLSQTQSMDDIFALKDDTGTLLDGYVAKFIAKRIDKVRDEYARRIYLGTTININHLMATLVRQMVNTDTWSMPRADFHKALYLMVKELQQRTDVNLHASLMRPDIYAGLRLGTMRGFVGFLEACTRVRLIGIRKDAYHVSRRLLDTLDLQDIRVENPIAVHANEAFPIKAVREVAENVLSRLAKITDKDLAELRFDDMLREHAALRLKFGKKDPHMLLAADNPLHGSPYLLKPEPVEPAPKGGHARVRQHGVLLIHGFATTPADLRSYAEHLRDKGYTVLGLRLPGHGTSILDLEERDRSEWMDALREGYGILAELCDEVSAIGFSTGGALALQLAAGKPEKLMRVASVAAPLEVQNKKMKYVPAGMVLRAFLNHIPWLTDVLRFHTYDRDITGNVYHRVPATALNQLRLTISDMWTALPRVTVPTLVVQGLLDRTVVPESAVRIFRRLGSEVKALRWIAGGPHGLITQKFGNTWQILDGFLAGEDVTGNAKAASYKSEHPIVAPALNGEAPRAKRLTRKLAKWLITRKAPAL</sequence>
<gene>
    <name evidence="4" type="ORF">DI628_05115</name>
</gene>
<evidence type="ECO:0000256" key="1">
    <source>
        <dbReference type="SAM" id="MobiDB-lite"/>
    </source>
</evidence>
<name>A0A6N4RDD5_BLAVI</name>
<evidence type="ECO:0000259" key="2">
    <source>
        <dbReference type="Pfam" id="PF01553"/>
    </source>
</evidence>
<dbReference type="Pfam" id="PF12146">
    <property type="entry name" value="Hydrolase_4"/>
    <property type="match status" value="1"/>
</dbReference>
<dbReference type="AlphaFoldDB" id="A0A6N4RDD5"/>
<dbReference type="Gene3D" id="3.40.50.1820">
    <property type="entry name" value="alpha/beta hydrolase"/>
    <property type="match status" value="1"/>
</dbReference>
<reference evidence="4 5" key="1">
    <citation type="journal article" date="2017" name="Nat. Commun.">
        <title>In situ click chemistry generation of cyclooxygenase-2 inhibitors.</title>
        <authorList>
            <person name="Bhardwaj A."/>
            <person name="Kaur J."/>
            <person name="Wuest M."/>
            <person name="Wuest F."/>
        </authorList>
    </citation>
    <scope>NUCLEOTIDE SEQUENCE [LARGE SCALE GENOMIC DNA]</scope>
    <source>
        <strain evidence="4">S2_018_000_R2_106</strain>
    </source>
</reference>
<evidence type="ECO:0000313" key="5">
    <source>
        <dbReference type="Proteomes" id="UP000320948"/>
    </source>
</evidence>
<protein>
    <submittedName>
        <fullName evidence="4">Alpha/beta fold hydrolase</fullName>
    </submittedName>
</protein>
<dbReference type="Proteomes" id="UP000320948">
    <property type="component" value="Unassembled WGS sequence"/>
</dbReference>
<proteinExistence type="predicted"/>
<comment type="caution">
    <text evidence="4">The sequence shown here is derived from an EMBL/GenBank/DDBJ whole genome shotgun (WGS) entry which is preliminary data.</text>
</comment>
<evidence type="ECO:0000259" key="3">
    <source>
        <dbReference type="Pfam" id="PF12146"/>
    </source>
</evidence>